<accession>A0A8H3B5J9</accession>
<name>A0A8H3B5J9_9AGAM</name>
<dbReference type="SUPFAM" id="SSF52047">
    <property type="entry name" value="RNI-like"/>
    <property type="match status" value="1"/>
</dbReference>
<sequence length="556" mass="63251">MQQQKLVKAGFGIAQGSHSRPGPSVDGHQADASDLAYRLHLGIDSLHIGSTQQLAHTDLDPTNPQNELVLHRNVHDIPAEILLKIFSVFIYDPDPESQRVLAIDRVIQSIYQRLFTLIRVCSDWRGICLSKSAFWSLIPLLIRWQGAEKLCLERAGSSKLHLIGEFKYADPRLLEVITQYGPRIQTLDISGVNPTVVRETVASLLKHGASGCIANLSVRNYQASFRRDRFSESRTLFHPTSSQYASFNKFPDSLRQLRLCGFNLDWGRVHFSGLVELRLQELALEDNLMVTNLLLAVASASNLRSLKLIRMEVRRSIIIPDEELDQVASRLPVSLPSLQSLFLQDIHRDLLLFILQSITPGPYRIIICFTESSSFISQVLNGDPDQEDTLHIKTLELQDFNIDTLMISGNWLQGFKLHHMLKAMPSIKSLCVRGHTFTKVVLQALVRPPGSTTNGSDTDFPVIRRLHVVNTDFHYLALDKLKEVVNSHSIRELRLGRVLALEPWNLEEEKMIRFEDPRDSRFTGPIKDWLQANVPNFAVVRRMRDIPDSEFQMHVW</sequence>
<dbReference type="Proteomes" id="UP000663853">
    <property type="component" value="Unassembled WGS sequence"/>
</dbReference>
<evidence type="ECO:0000313" key="2">
    <source>
        <dbReference type="Proteomes" id="UP000663853"/>
    </source>
</evidence>
<proteinExistence type="predicted"/>
<dbReference type="EMBL" id="CAJMXA010000998">
    <property type="protein sequence ID" value="CAE6448347.1"/>
    <property type="molecule type" value="Genomic_DNA"/>
</dbReference>
<evidence type="ECO:0000313" key="1">
    <source>
        <dbReference type="EMBL" id="CAE6448347.1"/>
    </source>
</evidence>
<dbReference type="Gene3D" id="3.80.10.10">
    <property type="entry name" value="Ribonuclease Inhibitor"/>
    <property type="match status" value="1"/>
</dbReference>
<reference evidence="1" key="1">
    <citation type="submission" date="2021-01" db="EMBL/GenBank/DDBJ databases">
        <authorList>
            <person name="Kaushik A."/>
        </authorList>
    </citation>
    <scope>NUCLEOTIDE SEQUENCE</scope>
    <source>
        <strain evidence="1">AG6-10EEA</strain>
    </source>
</reference>
<dbReference type="InterPro" id="IPR032675">
    <property type="entry name" value="LRR_dom_sf"/>
</dbReference>
<gene>
    <name evidence="1" type="ORF">RDB_LOCUS46077</name>
</gene>
<organism evidence="1 2">
    <name type="scientific">Rhizoctonia solani</name>
    <dbReference type="NCBI Taxonomy" id="456999"/>
    <lineage>
        <taxon>Eukaryota</taxon>
        <taxon>Fungi</taxon>
        <taxon>Dikarya</taxon>
        <taxon>Basidiomycota</taxon>
        <taxon>Agaricomycotina</taxon>
        <taxon>Agaricomycetes</taxon>
        <taxon>Cantharellales</taxon>
        <taxon>Ceratobasidiaceae</taxon>
        <taxon>Rhizoctonia</taxon>
    </lineage>
</organism>
<protein>
    <recommendedName>
        <fullName evidence="3">F-box domain-containing protein</fullName>
    </recommendedName>
</protein>
<evidence type="ECO:0008006" key="3">
    <source>
        <dbReference type="Google" id="ProtNLM"/>
    </source>
</evidence>
<comment type="caution">
    <text evidence="1">The sequence shown here is derived from an EMBL/GenBank/DDBJ whole genome shotgun (WGS) entry which is preliminary data.</text>
</comment>
<dbReference type="AlphaFoldDB" id="A0A8H3B5J9"/>